<dbReference type="PROSITE" id="PS51384">
    <property type="entry name" value="FAD_FR"/>
    <property type="match status" value="1"/>
</dbReference>
<dbReference type="RefSeq" id="WP_039609180.1">
    <property type="nucleotide sequence ID" value="NZ_JWIC01000005.1"/>
</dbReference>
<evidence type="ECO:0000256" key="6">
    <source>
        <dbReference type="ARBA" id="ARBA00022617"/>
    </source>
</evidence>
<dbReference type="InterPro" id="IPR009050">
    <property type="entry name" value="Globin-like_sf"/>
</dbReference>
<evidence type="ECO:0000259" key="21">
    <source>
        <dbReference type="PROSITE" id="PS51384"/>
    </source>
</evidence>
<name>A0A0C1MK31_9GAMM</name>
<proteinExistence type="inferred from homology"/>
<evidence type="ECO:0000256" key="3">
    <source>
        <dbReference type="ARBA" id="ARBA00006401"/>
    </source>
</evidence>
<dbReference type="EMBL" id="JWIC01000005">
    <property type="protein sequence ID" value="KID57409.1"/>
    <property type="molecule type" value="Genomic_DNA"/>
</dbReference>
<feature type="domain" description="Globin" evidence="20">
    <location>
        <begin position="1"/>
        <end position="138"/>
    </location>
</feature>
<evidence type="ECO:0000256" key="16">
    <source>
        <dbReference type="ARBA" id="ARBA00034078"/>
    </source>
</evidence>
<dbReference type="Proteomes" id="UP000031327">
    <property type="component" value="Unassembled WGS sequence"/>
</dbReference>
<keyword evidence="11" id="KW-0521">NADP</keyword>
<dbReference type="Pfam" id="PF00970">
    <property type="entry name" value="FAD_binding_6"/>
    <property type="match status" value="1"/>
</dbReference>
<keyword evidence="10" id="KW-0274">FAD</keyword>
<comment type="cofactor">
    <cofactor evidence="16">
        <name>[2Fe-2S] cluster</name>
        <dbReference type="ChEBI" id="CHEBI:190135"/>
    </cofactor>
</comment>
<dbReference type="InterPro" id="IPR017938">
    <property type="entry name" value="Riboflavin_synthase-like_b-brl"/>
</dbReference>
<evidence type="ECO:0000256" key="4">
    <source>
        <dbReference type="ARBA" id="ARBA00012229"/>
    </source>
</evidence>
<keyword evidence="19" id="KW-0813">Transport</keyword>
<dbReference type="InterPro" id="IPR039261">
    <property type="entry name" value="FNR_nucleotide-bd"/>
</dbReference>
<comment type="caution">
    <text evidence="22">The sequence shown here is derived from an EMBL/GenBank/DDBJ whole genome shotgun (WGS) entry which is preliminary data.</text>
</comment>
<organism evidence="22 23">
    <name type="scientific">Pseudoalteromonas luteoviolacea</name>
    <dbReference type="NCBI Taxonomy" id="43657"/>
    <lineage>
        <taxon>Bacteria</taxon>
        <taxon>Pseudomonadati</taxon>
        <taxon>Pseudomonadota</taxon>
        <taxon>Gammaproteobacteria</taxon>
        <taxon>Alteromonadales</taxon>
        <taxon>Pseudoalteromonadaceae</taxon>
        <taxon>Pseudoalteromonas</taxon>
    </lineage>
</organism>
<comment type="similarity">
    <text evidence="19">Belongs to the globin family.</text>
</comment>
<dbReference type="FunFam" id="1.10.490.10:FF:000003">
    <property type="entry name" value="Flavohemoprotein"/>
    <property type="match status" value="1"/>
</dbReference>
<gene>
    <name evidence="22" type="ORF">JF50_09390</name>
</gene>
<evidence type="ECO:0000256" key="7">
    <source>
        <dbReference type="ARBA" id="ARBA00022621"/>
    </source>
</evidence>
<dbReference type="PRINTS" id="PR00410">
    <property type="entry name" value="PHEHYDRXLASE"/>
</dbReference>
<keyword evidence="5" id="KW-0216">Detoxification</keyword>
<evidence type="ECO:0000256" key="8">
    <source>
        <dbReference type="ARBA" id="ARBA00022630"/>
    </source>
</evidence>
<keyword evidence="8" id="KW-0285">Flavoprotein</keyword>
<evidence type="ECO:0000256" key="15">
    <source>
        <dbReference type="ARBA" id="ARBA00025094"/>
    </source>
</evidence>
<dbReference type="OrthoDB" id="9801223at2"/>
<dbReference type="FunFam" id="3.40.50.80:FF:000010">
    <property type="entry name" value="Flavohemoprotein"/>
    <property type="match status" value="1"/>
</dbReference>
<keyword evidence="14" id="KW-0520">NAD</keyword>
<comment type="function">
    <text evidence="15">Is involved in NO detoxification in an aerobic process, termed nitric oxide dioxygenase (NOD) reaction that utilizes O(2) and NAD(P)H to convert NO to nitrate, which protects the bacterium from various noxious nitrogen compounds. Therefore, plays a central role in the inducible response to nitrosative stress.</text>
</comment>
<evidence type="ECO:0000256" key="18">
    <source>
        <dbReference type="ARBA" id="ARBA00049433"/>
    </source>
</evidence>
<dbReference type="Pfam" id="PF00175">
    <property type="entry name" value="NAD_binding_1"/>
    <property type="match status" value="1"/>
</dbReference>
<evidence type="ECO:0000256" key="17">
    <source>
        <dbReference type="ARBA" id="ARBA00048649"/>
    </source>
</evidence>
<dbReference type="PANTHER" id="PTHR43396:SF3">
    <property type="entry name" value="FLAVOHEMOPROTEIN"/>
    <property type="match status" value="1"/>
</dbReference>
<dbReference type="SUPFAM" id="SSF63380">
    <property type="entry name" value="Riboflavin synthase domain-like"/>
    <property type="match status" value="1"/>
</dbReference>
<dbReference type="Gene3D" id="1.10.490.10">
    <property type="entry name" value="Globins"/>
    <property type="match status" value="1"/>
</dbReference>
<evidence type="ECO:0000256" key="5">
    <source>
        <dbReference type="ARBA" id="ARBA00022575"/>
    </source>
</evidence>
<evidence type="ECO:0000256" key="12">
    <source>
        <dbReference type="ARBA" id="ARBA00023002"/>
    </source>
</evidence>
<dbReference type="SUPFAM" id="SSF46458">
    <property type="entry name" value="Globin-like"/>
    <property type="match status" value="1"/>
</dbReference>
<dbReference type="GO" id="GO:0008941">
    <property type="term" value="F:nitric oxide dioxygenase NAD(P)H activity"/>
    <property type="evidence" value="ECO:0007669"/>
    <property type="project" value="UniProtKB-EC"/>
</dbReference>
<dbReference type="GO" id="GO:0046210">
    <property type="term" value="P:nitric oxide catabolic process"/>
    <property type="evidence" value="ECO:0007669"/>
    <property type="project" value="TreeGrafter"/>
</dbReference>
<reference evidence="22 23" key="1">
    <citation type="submission" date="2014-12" db="EMBL/GenBank/DDBJ databases">
        <title>Draft Genome Sequence of Pseudoalteromonas luteoviolacea HI1.</title>
        <authorList>
            <person name="Asahina A.Y."/>
            <person name="Hadfield M.G."/>
        </authorList>
    </citation>
    <scope>NUCLEOTIDE SEQUENCE [LARGE SCALE GENOMIC DNA]</scope>
    <source>
        <strain evidence="22 23">HI1</strain>
    </source>
</reference>
<dbReference type="GO" id="GO:0071500">
    <property type="term" value="P:cellular response to nitrosative stress"/>
    <property type="evidence" value="ECO:0007669"/>
    <property type="project" value="TreeGrafter"/>
</dbReference>
<dbReference type="InterPro" id="IPR000971">
    <property type="entry name" value="Globin"/>
</dbReference>
<evidence type="ECO:0000259" key="20">
    <source>
        <dbReference type="PROSITE" id="PS01033"/>
    </source>
</evidence>
<evidence type="ECO:0000256" key="10">
    <source>
        <dbReference type="ARBA" id="ARBA00022827"/>
    </source>
</evidence>
<dbReference type="Gene3D" id="3.40.50.80">
    <property type="entry name" value="Nucleotide-binding domain of ferredoxin-NADP reductase (FNR) module"/>
    <property type="match status" value="1"/>
</dbReference>
<keyword evidence="9" id="KW-0479">Metal-binding</keyword>
<keyword evidence="6 19" id="KW-0349">Heme</keyword>
<feature type="domain" description="FAD-binding FR-type" evidence="21">
    <location>
        <begin position="152"/>
        <end position="254"/>
    </location>
</feature>
<comment type="catalytic activity">
    <reaction evidence="17">
        <text>2 nitric oxide + NADH + 2 O2 = 2 nitrate + NAD(+) + H(+)</text>
        <dbReference type="Rhea" id="RHEA:19469"/>
        <dbReference type="ChEBI" id="CHEBI:15378"/>
        <dbReference type="ChEBI" id="CHEBI:15379"/>
        <dbReference type="ChEBI" id="CHEBI:16480"/>
        <dbReference type="ChEBI" id="CHEBI:17632"/>
        <dbReference type="ChEBI" id="CHEBI:57540"/>
        <dbReference type="ChEBI" id="CHEBI:57945"/>
        <dbReference type="EC" id="1.14.12.17"/>
    </reaction>
</comment>
<dbReference type="GO" id="GO:0009636">
    <property type="term" value="P:response to toxic substance"/>
    <property type="evidence" value="ECO:0007669"/>
    <property type="project" value="UniProtKB-KW"/>
</dbReference>
<dbReference type="InterPro" id="IPR017927">
    <property type="entry name" value="FAD-bd_FR_type"/>
</dbReference>
<dbReference type="PANTHER" id="PTHR43396">
    <property type="entry name" value="FLAVOHEMOPROTEIN"/>
    <property type="match status" value="1"/>
</dbReference>
<dbReference type="GO" id="GO:0020037">
    <property type="term" value="F:heme binding"/>
    <property type="evidence" value="ECO:0007669"/>
    <property type="project" value="InterPro"/>
</dbReference>
<dbReference type="GO" id="GO:0046872">
    <property type="term" value="F:metal ion binding"/>
    <property type="evidence" value="ECO:0007669"/>
    <property type="project" value="UniProtKB-KW"/>
</dbReference>
<comment type="catalytic activity">
    <reaction evidence="18">
        <text>2 nitric oxide + NADPH + 2 O2 = 2 nitrate + NADP(+) + H(+)</text>
        <dbReference type="Rhea" id="RHEA:19465"/>
        <dbReference type="ChEBI" id="CHEBI:15378"/>
        <dbReference type="ChEBI" id="CHEBI:15379"/>
        <dbReference type="ChEBI" id="CHEBI:16480"/>
        <dbReference type="ChEBI" id="CHEBI:17632"/>
        <dbReference type="ChEBI" id="CHEBI:57783"/>
        <dbReference type="ChEBI" id="CHEBI:58349"/>
        <dbReference type="EC" id="1.14.12.17"/>
    </reaction>
</comment>
<comment type="cofactor">
    <cofactor evidence="1">
        <name>heme b</name>
        <dbReference type="ChEBI" id="CHEBI:60344"/>
    </cofactor>
</comment>
<evidence type="ECO:0000256" key="11">
    <source>
        <dbReference type="ARBA" id="ARBA00022857"/>
    </source>
</evidence>
<dbReference type="Gene3D" id="2.40.30.10">
    <property type="entry name" value="Translation factors"/>
    <property type="match status" value="1"/>
</dbReference>
<accession>A0A0C1MK31</accession>
<comment type="similarity">
    <text evidence="3">In the C-terminal section; belongs to the flavoprotein pyridine nucleotide cytochrome reductase family.</text>
</comment>
<evidence type="ECO:0000256" key="1">
    <source>
        <dbReference type="ARBA" id="ARBA00001970"/>
    </source>
</evidence>
<dbReference type="EC" id="1.14.12.17" evidence="4"/>
<evidence type="ECO:0000256" key="2">
    <source>
        <dbReference type="ARBA" id="ARBA00001974"/>
    </source>
</evidence>
<evidence type="ECO:0000313" key="23">
    <source>
        <dbReference type="Proteomes" id="UP000031327"/>
    </source>
</evidence>
<evidence type="ECO:0000256" key="9">
    <source>
        <dbReference type="ARBA" id="ARBA00022723"/>
    </source>
</evidence>
<dbReference type="AlphaFoldDB" id="A0A0C1MK31"/>
<keyword evidence="7 19" id="KW-0561">Oxygen transport</keyword>
<dbReference type="InterPro" id="IPR012292">
    <property type="entry name" value="Globin/Proto"/>
</dbReference>
<protein>
    <recommendedName>
        <fullName evidence="4">nitric oxide dioxygenase</fullName>
        <ecNumber evidence="4">1.14.12.17</ecNumber>
    </recommendedName>
</protein>
<dbReference type="Pfam" id="PF00042">
    <property type="entry name" value="Globin"/>
    <property type="match status" value="1"/>
</dbReference>
<dbReference type="GO" id="GO:0005344">
    <property type="term" value="F:oxygen carrier activity"/>
    <property type="evidence" value="ECO:0007669"/>
    <property type="project" value="UniProtKB-KW"/>
</dbReference>
<dbReference type="SUPFAM" id="SSF52343">
    <property type="entry name" value="Ferredoxin reductase-like, C-terminal NADP-linked domain"/>
    <property type="match status" value="1"/>
</dbReference>
<sequence>MLSTQTIKLVKDTIPLLANAGPAVTDHFYKRMFSHNPELLDVFNISNQKTGKQQFALFNALAAYATYIDNPAVLAQAIERINHKHASLNILPEHYPIVGTHLLATLQEMFPNECTPEIIDAWAQAYGALADLFITQEEAIYQDNEQKSGGWRGRRRFEINKVVQESEVIKSFYLTPLDKLPVASYQAGQYLAIDCEIQGSENRQIRQYSLSQSSHSDHYRISVKKEGLVSSYLHTLKQGDEIDAYPPAGDFILLASDAPKVLISAGVGITPMMAMLQTIKSNASNTPCWFLHAARTHAEHAFYDDVEAFKPQLSSLQSHYWIENNANVHHEGRMHLTEISSELPLETGEFYLCGPSAFMAFIKTQLLDLGVDESRILYEVFGPHQAL</sequence>
<comment type="cofactor">
    <cofactor evidence="2">
        <name>FAD</name>
        <dbReference type="ChEBI" id="CHEBI:57692"/>
    </cofactor>
</comment>
<evidence type="ECO:0000256" key="19">
    <source>
        <dbReference type="RuleBase" id="RU000356"/>
    </source>
</evidence>
<dbReference type="GO" id="GO:0019825">
    <property type="term" value="F:oxygen binding"/>
    <property type="evidence" value="ECO:0007669"/>
    <property type="project" value="InterPro"/>
</dbReference>
<dbReference type="InterPro" id="IPR008333">
    <property type="entry name" value="Cbr1-like_FAD-bd_dom"/>
</dbReference>
<evidence type="ECO:0000256" key="13">
    <source>
        <dbReference type="ARBA" id="ARBA00023004"/>
    </source>
</evidence>
<dbReference type="NCBIfam" id="NF009805">
    <property type="entry name" value="PRK13289.1"/>
    <property type="match status" value="1"/>
</dbReference>
<keyword evidence="12 22" id="KW-0560">Oxidoreductase</keyword>
<dbReference type="GO" id="GO:0071949">
    <property type="term" value="F:FAD binding"/>
    <property type="evidence" value="ECO:0007669"/>
    <property type="project" value="TreeGrafter"/>
</dbReference>
<dbReference type="CDD" id="cd08922">
    <property type="entry name" value="FHb-globin"/>
    <property type="match status" value="1"/>
</dbReference>
<dbReference type="CDD" id="cd06184">
    <property type="entry name" value="flavohem_like_fad_nad_binding"/>
    <property type="match status" value="1"/>
</dbReference>
<evidence type="ECO:0000313" key="22">
    <source>
        <dbReference type="EMBL" id="KID57409.1"/>
    </source>
</evidence>
<keyword evidence="13" id="KW-0408">Iron</keyword>
<dbReference type="InterPro" id="IPR001433">
    <property type="entry name" value="OxRdtase_FAD/NAD-bd"/>
</dbReference>
<dbReference type="PROSITE" id="PS01033">
    <property type="entry name" value="GLOBIN"/>
    <property type="match status" value="1"/>
</dbReference>
<evidence type="ECO:0000256" key="14">
    <source>
        <dbReference type="ARBA" id="ARBA00023027"/>
    </source>
</evidence>